<evidence type="ECO:0000256" key="1">
    <source>
        <dbReference type="SAM" id="MobiDB-lite"/>
    </source>
</evidence>
<dbReference type="InterPro" id="IPR007554">
    <property type="entry name" value="Glycerophosphate_synth"/>
</dbReference>
<dbReference type="Pfam" id="PF04464">
    <property type="entry name" value="Glyphos_transf"/>
    <property type="match status" value="1"/>
</dbReference>
<protein>
    <submittedName>
        <fullName evidence="3">CDP-glycerol glycerophosphotransferase family protein</fullName>
    </submittedName>
</protein>
<dbReference type="EMBL" id="BAAALS010000030">
    <property type="protein sequence ID" value="GAA1771495.1"/>
    <property type="molecule type" value="Genomic_DNA"/>
</dbReference>
<organism evidence="3 4">
    <name type="scientific">Luedemannella helvata</name>
    <dbReference type="NCBI Taxonomy" id="349315"/>
    <lineage>
        <taxon>Bacteria</taxon>
        <taxon>Bacillati</taxon>
        <taxon>Actinomycetota</taxon>
        <taxon>Actinomycetes</taxon>
        <taxon>Micromonosporales</taxon>
        <taxon>Micromonosporaceae</taxon>
        <taxon>Luedemannella</taxon>
    </lineage>
</organism>
<feature type="transmembrane region" description="Helical" evidence="2">
    <location>
        <begin position="31"/>
        <end position="48"/>
    </location>
</feature>
<keyword evidence="2" id="KW-1133">Transmembrane helix</keyword>
<keyword evidence="2" id="KW-0472">Membrane</keyword>
<evidence type="ECO:0000313" key="3">
    <source>
        <dbReference type="EMBL" id="GAA1771495.1"/>
    </source>
</evidence>
<keyword evidence="4" id="KW-1185">Reference proteome</keyword>
<proteinExistence type="predicted"/>
<feature type="region of interest" description="Disordered" evidence="1">
    <location>
        <begin position="556"/>
        <end position="580"/>
    </location>
</feature>
<evidence type="ECO:0000313" key="4">
    <source>
        <dbReference type="Proteomes" id="UP001500655"/>
    </source>
</evidence>
<dbReference type="Proteomes" id="UP001500655">
    <property type="component" value="Unassembled WGS sequence"/>
</dbReference>
<gene>
    <name evidence="3" type="ORF">GCM10009681_48680</name>
</gene>
<feature type="transmembrane region" description="Helical" evidence="2">
    <location>
        <begin position="5"/>
        <end position="25"/>
    </location>
</feature>
<name>A0ABN2L141_9ACTN</name>
<keyword evidence="2" id="KW-0812">Transmembrane</keyword>
<dbReference type="InterPro" id="IPR043148">
    <property type="entry name" value="TagF_C"/>
</dbReference>
<comment type="caution">
    <text evidence="3">The sequence shown here is derived from an EMBL/GenBank/DDBJ whole genome shotgun (WGS) entry which is preliminary data.</text>
</comment>
<reference evidence="3 4" key="1">
    <citation type="journal article" date="2019" name="Int. J. Syst. Evol. Microbiol.">
        <title>The Global Catalogue of Microorganisms (GCM) 10K type strain sequencing project: providing services to taxonomists for standard genome sequencing and annotation.</title>
        <authorList>
            <consortium name="The Broad Institute Genomics Platform"/>
            <consortium name="The Broad Institute Genome Sequencing Center for Infectious Disease"/>
            <person name="Wu L."/>
            <person name="Ma J."/>
        </authorList>
    </citation>
    <scope>NUCLEOTIDE SEQUENCE [LARGE SCALE GENOMIC DNA]</scope>
    <source>
        <strain evidence="3 4">JCM 13249</strain>
    </source>
</reference>
<feature type="transmembrane region" description="Helical" evidence="2">
    <location>
        <begin position="154"/>
        <end position="175"/>
    </location>
</feature>
<dbReference type="Gene3D" id="3.40.50.12580">
    <property type="match status" value="1"/>
</dbReference>
<evidence type="ECO:0000256" key="2">
    <source>
        <dbReference type="SAM" id="Phobius"/>
    </source>
</evidence>
<sequence>MIRQALLRVLGPVTANVLATVTFVIAIGTGWRWVTLALVVLTLAVTVVKREGDGLGQFTIARAVTAASALALYVRLRPDVTDWWFNTAALLTLAYATLEGVLDKVSTPAVDARHLSVARPPLHRLVNRASVYLADTALIALVVVAIALDAPSWLALAAALLAGPLFGGLVLGSIYHKVRHNSGLSHVRRALTRAQPDFLIYWDAGPESLRQVLMWLPFLERVGRPFAVVVRHRRSLEPLARLTDRPVILAPTTVAVDAATVPSLRAVFYMNNGMENAHMVRFAELTHVQLLHGDSEKANSFNPVTAMFDQIFVAGQAGIDRYAANGVHIPAEKFRVVGRPQVASIAVTDTPIGSLERKTVLYAPTWVGNFGDTNHCSLVVGDRLLKALLARPDVTVIMRHHQLTPQNAKASAHLAELERLLARDRAATGRAHLWGAAAATGDFVDWANRADALVADVSSVISDFLYSGKPFAVTDMLDDGDALVASARIFTAAYVLRRDMGNVDEVLGHLLGDDPLADVRREVRTYYLGDFPAATYADVFVGAARAALDRPTLGEVTAERAGSKVPGQRRPVSPTGAAQS</sequence>
<dbReference type="RefSeq" id="WP_344086508.1">
    <property type="nucleotide sequence ID" value="NZ_BAAALS010000030.1"/>
</dbReference>
<dbReference type="SUPFAM" id="SSF53756">
    <property type="entry name" value="UDP-Glycosyltransferase/glycogen phosphorylase"/>
    <property type="match status" value="1"/>
</dbReference>
<accession>A0ABN2L141</accession>
<feature type="transmembrane region" description="Helical" evidence="2">
    <location>
        <begin position="129"/>
        <end position="148"/>
    </location>
</feature>